<comment type="caution">
    <text evidence="4">The sequence shown here is derived from an EMBL/GenBank/DDBJ whole genome shotgun (WGS) entry which is preliminary data.</text>
</comment>
<evidence type="ECO:0000256" key="1">
    <source>
        <dbReference type="SAM" id="MobiDB-lite"/>
    </source>
</evidence>
<feature type="compositionally biased region" description="Basic and acidic residues" evidence="1">
    <location>
        <begin position="584"/>
        <end position="597"/>
    </location>
</feature>
<accession>A0A0N0NLR0</accession>
<dbReference type="Proteomes" id="UP000038010">
    <property type="component" value="Unassembled WGS sequence"/>
</dbReference>
<feature type="domain" description="PX-associated" evidence="3">
    <location>
        <begin position="3"/>
        <end position="121"/>
    </location>
</feature>
<name>A0A0N0NLR0_9EURO</name>
<feature type="domain" description="PX" evidence="2">
    <location>
        <begin position="164"/>
        <end position="351"/>
    </location>
</feature>
<evidence type="ECO:0008006" key="6">
    <source>
        <dbReference type="Google" id="ProtNLM"/>
    </source>
</evidence>
<dbReference type="InterPro" id="IPR024555">
    <property type="entry name" value="PX-associated"/>
</dbReference>
<keyword evidence="5" id="KW-1185">Reference proteome</keyword>
<dbReference type="Pfam" id="PF12828">
    <property type="entry name" value="PXB"/>
    <property type="match status" value="1"/>
</dbReference>
<proteinExistence type="predicted"/>
<dbReference type="VEuPathDB" id="FungiDB:AB675_5118"/>
<dbReference type="STRING" id="1664694.A0A0N0NLR0"/>
<dbReference type="RefSeq" id="XP_017999431.1">
    <property type="nucleotide sequence ID" value="XM_018145305.1"/>
</dbReference>
<dbReference type="PANTHER" id="PTHR47185:SF2">
    <property type="entry name" value="FUNGAL PROTEIN"/>
    <property type="match status" value="1"/>
</dbReference>
<dbReference type="EMBL" id="LFJN01000015">
    <property type="protein sequence ID" value="KPI39468.1"/>
    <property type="molecule type" value="Genomic_DNA"/>
</dbReference>
<evidence type="ECO:0000313" key="4">
    <source>
        <dbReference type="EMBL" id="KPI39468.1"/>
    </source>
</evidence>
<evidence type="ECO:0000313" key="5">
    <source>
        <dbReference type="Proteomes" id="UP000038010"/>
    </source>
</evidence>
<dbReference type="GO" id="GO:0035091">
    <property type="term" value="F:phosphatidylinositol binding"/>
    <property type="evidence" value="ECO:0007669"/>
    <property type="project" value="TreeGrafter"/>
</dbReference>
<protein>
    <recommendedName>
        <fullName evidence="6">PX domain-containing protein</fullName>
    </recommendedName>
</protein>
<gene>
    <name evidence="4" type="ORF">AB675_5118</name>
</gene>
<dbReference type="AlphaFoldDB" id="A0A0N0NLR0"/>
<dbReference type="OrthoDB" id="2117459at2759"/>
<evidence type="ECO:0000259" key="3">
    <source>
        <dbReference type="Pfam" id="PF12828"/>
    </source>
</evidence>
<feature type="domain" description="PX" evidence="2">
    <location>
        <begin position="358"/>
        <end position="480"/>
    </location>
</feature>
<dbReference type="InterPro" id="IPR024554">
    <property type="entry name" value="LEC1-like_C"/>
</dbReference>
<evidence type="ECO:0000259" key="2">
    <source>
        <dbReference type="Pfam" id="PF12825"/>
    </source>
</evidence>
<dbReference type="GeneID" id="28737185"/>
<dbReference type="Pfam" id="PF12825">
    <property type="entry name" value="DUF3818"/>
    <property type="match status" value="2"/>
</dbReference>
<dbReference type="InterPro" id="IPR047168">
    <property type="entry name" value="LEC1-like"/>
</dbReference>
<feature type="region of interest" description="Disordered" evidence="1">
    <location>
        <begin position="564"/>
        <end position="609"/>
    </location>
</feature>
<dbReference type="PANTHER" id="PTHR47185">
    <property type="entry name" value="PX DOMAIN-CONTAINING PROTEIN YPR097W"/>
    <property type="match status" value="1"/>
</dbReference>
<reference evidence="4 5" key="1">
    <citation type="submission" date="2015-06" db="EMBL/GenBank/DDBJ databases">
        <title>Draft genome of the ant-associated black yeast Phialophora attae CBS 131958.</title>
        <authorList>
            <person name="Moreno L.F."/>
            <person name="Stielow B.J."/>
            <person name="de Hoog S."/>
            <person name="Vicente V.A."/>
            <person name="Weiss V.A."/>
            <person name="de Vries M."/>
            <person name="Cruz L.M."/>
            <person name="Souza E.M."/>
        </authorList>
    </citation>
    <scope>NUCLEOTIDE SEQUENCE [LARGE SCALE GENOMIC DNA]</scope>
    <source>
        <strain evidence="4 5">CBS 131958</strain>
    </source>
</reference>
<sequence>MATTLSPGQSAALFDILSHYDTYQEIRDFRNVGSLAHYGPPFTTHVGQPSTAPALQTLVTKYLLTLPGLRDLPGDWWKVQCHDIIENFEKSNLSESYDKGSIGSRKTLATAISALIEYPVRGTFGGFAEVKDSDSHYDISKADDLARAFRDFMDGCIYGTALEETVMKASETDDLSQHSSLIKGVHEFVLVNVASLMHYTLVLSPKGQYLLKLIENANKLIPYLVIRQTLKIGNVASMISAMMRVVLAKMSVTSVTNWIGLTSNADDGMNLLQHIVSTVLHWDTRELDSRASKIEKERGKSAKEQLQILKEYPSLPREEQERIRSKSQKESISIVTAIFRARDIEHTLNEHEHEISLEYLSIQLSIRDRQEIIRVLCHTSPDYFTKSIRELVDAYYPVIRDMHNAINLSGTISDMESFIRDMIKVGKIQSDSKGNTINPSVGDFVMLLRKHQFSCHTFIHQACKNGPELVDWYLGWAKGAAAEFKRAEGAKDEAGHTDAGKLNAELNKLFESLTKEQQKQITPVLDAQIEYLDEMHASSRSRLEAVLHSQPSNEKHIASVLSGINSRPSSRPASRAQSPAPQSPKERNAQPTHKDHSLPTPKVSSGAGPGAFLSRWQDILDHTPISPLTSEGKVQKASSTVVVNASTKDVDGQTLVEYASKEAPGNQVKPRAKKPDARIIVDCMGVEFRRLLAEKSCSW</sequence>
<feature type="compositionally biased region" description="Low complexity" evidence="1">
    <location>
        <begin position="566"/>
        <end position="580"/>
    </location>
</feature>
<organism evidence="4 5">
    <name type="scientific">Cyphellophora attinorum</name>
    <dbReference type="NCBI Taxonomy" id="1664694"/>
    <lineage>
        <taxon>Eukaryota</taxon>
        <taxon>Fungi</taxon>
        <taxon>Dikarya</taxon>
        <taxon>Ascomycota</taxon>
        <taxon>Pezizomycotina</taxon>
        <taxon>Eurotiomycetes</taxon>
        <taxon>Chaetothyriomycetidae</taxon>
        <taxon>Chaetothyriales</taxon>
        <taxon>Cyphellophoraceae</taxon>
        <taxon>Cyphellophora</taxon>
    </lineage>
</organism>